<evidence type="ECO:0000313" key="1">
    <source>
        <dbReference type="EMBL" id="KQB41308.1"/>
    </source>
</evidence>
<comment type="caution">
    <text evidence="1">The sequence shown here is derived from an EMBL/GenBank/DDBJ whole genome shotgun (WGS) entry which is preliminary data.</text>
</comment>
<dbReference type="Proteomes" id="UP000050443">
    <property type="component" value="Unassembled WGS sequence"/>
</dbReference>
<dbReference type="EMBL" id="JRLF01000009">
    <property type="protein sequence ID" value="KQB41308.1"/>
    <property type="molecule type" value="Genomic_DNA"/>
</dbReference>
<organism evidence="1 2">
    <name type="scientific">Flavobacterium aquidurense</name>
    <dbReference type="NCBI Taxonomy" id="362413"/>
    <lineage>
        <taxon>Bacteria</taxon>
        <taxon>Pseudomonadati</taxon>
        <taxon>Bacteroidota</taxon>
        <taxon>Flavobacteriia</taxon>
        <taxon>Flavobacteriales</taxon>
        <taxon>Flavobacteriaceae</taxon>
        <taxon>Flavobacterium</taxon>
    </lineage>
</organism>
<protein>
    <submittedName>
        <fullName evidence="1">Uncharacterized protein</fullName>
    </submittedName>
</protein>
<dbReference type="STRING" id="362413.RC62_4685"/>
<sequence>MKFLNYELPSEKYFYAGSIIKIQSQLQLTIKPIFRIQI</sequence>
<accession>A0A0N8VN71</accession>
<gene>
    <name evidence="1" type="ORF">RC62_4685</name>
</gene>
<proteinExistence type="predicted"/>
<reference evidence="1 2" key="1">
    <citation type="submission" date="2014-09" db="EMBL/GenBank/DDBJ databases">
        <title>Genome sequence of Flavobacterium aquidurense RC62.</title>
        <authorList>
            <person name="Kim J.F."/>
            <person name="Kwak M.-J."/>
        </authorList>
    </citation>
    <scope>NUCLEOTIDE SEQUENCE [LARGE SCALE GENOMIC DNA]</scope>
    <source>
        <strain evidence="1 2">RC62</strain>
    </source>
</reference>
<name>A0A0N8VN71_9FLAO</name>
<evidence type="ECO:0000313" key="2">
    <source>
        <dbReference type="Proteomes" id="UP000050443"/>
    </source>
</evidence>
<dbReference type="AlphaFoldDB" id="A0A0N8VN71"/>